<proteinExistence type="predicted"/>
<protein>
    <submittedName>
        <fullName evidence="8">Undecaprenyl-phosphate 4-deoxy-4-formamido-L-arabinose transferase</fullName>
        <ecNumber evidence="8">2.4.2.53</ecNumber>
    </submittedName>
</protein>
<dbReference type="EMBL" id="ASZQ01000223">
    <property type="protein sequence ID" value="EPF21385.1"/>
    <property type="molecule type" value="Genomic_DNA"/>
</dbReference>
<dbReference type="RefSeq" id="WP_016515991.1">
    <property type="nucleotide sequence ID" value="NZ_ASZQ01000223.1"/>
</dbReference>
<feature type="transmembrane region" description="Helical" evidence="5">
    <location>
        <begin position="77"/>
        <end position="99"/>
    </location>
</feature>
<evidence type="ECO:0000256" key="3">
    <source>
        <dbReference type="ARBA" id="ARBA00022989"/>
    </source>
</evidence>
<dbReference type="InterPro" id="IPR029044">
    <property type="entry name" value="Nucleotide-diphossugar_trans"/>
</dbReference>
<dbReference type="OrthoDB" id="9810303at2"/>
<sequence>MLTKIYNNKIFRFLIAGGVAFLINLFLISWFIDDLGFNTPILANVANVISIEISLIASFFIYRIWVWTGGDWTIRDVILIQLPLYHLSAGLAVLLRVFLVFPFLNWLGVSPGVNTMIGVLLGASINYVASDSLIFKPKNKTNETEMYYPEGLAPAFEMDGYSHPRQSRDNYAVKTLSIVIPAYNEEDCIESTAHLISERLERDKIDYEILVVNDNSKDNTEAVLQKINQENPRIRYINNYYPNGFGFAVRCGLENFSGDAVAVVMADNSDSPDNIVDYYYQLQEGYDCVFGSRFIKGGKVIDYPLHKLFVNRLANLFIQVLFGLKFNDTTNAFKIYRKEVIEGISPLLSHHFNLTVEMPLKAIVRGYSYTTIPITWRNRTTGVSKLKLKEMGSRYLFIVLSIWLEKHFSRGDYKRKPVQKIRQK</sequence>
<dbReference type="AlphaFoldDB" id="S3J877"/>
<keyword evidence="2 5" id="KW-0812">Transmembrane</keyword>
<dbReference type="GO" id="GO:0099621">
    <property type="term" value="F:undecaprenyl-phosphate 4-deoxy-4-formamido-L-arabinose transferase activity"/>
    <property type="evidence" value="ECO:0007669"/>
    <property type="project" value="UniProtKB-EC"/>
</dbReference>
<organism evidence="8 9">
    <name type="scientific">Microcystis aeruginosa SPC777</name>
    <dbReference type="NCBI Taxonomy" id="482300"/>
    <lineage>
        <taxon>Bacteria</taxon>
        <taxon>Bacillati</taxon>
        <taxon>Cyanobacteriota</taxon>
        <taxon>Cyanophyceae</taxon>
        <taxon>Oscillatoriophycideae</taxon>
        <taxon>Chroococcales</taxon>
        <taxon>Microcystaceae</taxon>
        <taxon>Microcystis</taxon>
    </lineage>
</organism>
<dbReference type="Pfam" id="PF04138">
    <property type="entry name" value="GtrA_DPMS_TM"/>
    <property type="match status" value="1"/>
</dbReference>
<dbReference type="InterPro" id="IPR007267">
    <property type="entry name" value="GtrA_DPMS_TM"/>
</dbReference>
<feature type="domain" description="GtrA/DPMS transmembrane" evidence="7">
    <location>
        <begin position="12"/>
        <end position="135"/>
    </location>
</feature>
<dbReference type="SUPFAM" id="SSF53448">
    <property type="entry name" value="Nucleotide-diphospho-sugar transferases"/>
    <property type="match status" value="1"/>
</dbReference>
<dbReference type="PANTHER" id="PTHR48090">
    <property type="entry name" value="UNDECAPRENYL-PHOSPHATE 4-DEOXY-4-FORMAMIDO-L-ARABINOSE TRANSFERASE-RELATED"/>
    <property type="match status" value="1"/>
</dbReference>
<feature type="domain" description="Glycosyltransferase 2-like" evidence="6">
    <location>
        <begin position="177"/>
        <end position="342"/>
    </location>
</feature>
<dbReference type="InterPro" id="IPR001173">
    <property type="entry name" value="Glyco_trans_2-like"/>
</dbReference>
<evidence type="ECO:0000256" key="1">
    <source>
        <dbReference type="ARBA" id="ARBA00004141"/>
    </source>
</evidence>
<dbReference type="PANTHER" id="PTHR48090:SF7">
    <property type="entry name" value="RFBJ PROTEIN"/>
    <property type="match status" value="1"/>
</dbReference>
<evidence type="ECO:0000259" key="7">
    <source>
        <dbReference type="Pfam" id="PF04138"/>
    </source>
</evidence>
<accession>S3J877</accession>
<evidence type="ECO:0000256" key="5">
    <source>
        <dbReference type="SAM" id="Phobius"/>
    </source>
</evidence>
<keyword evidence="4 5" id="KW-0472">Membrane</keyword>
<reference evidence="8 9" key="1">
    <citation type="journal article" date="2013" name="Genome Announc.">
        <title>Draft Genome Sequence of the Brazilian Toxic Bloom-Forming Cyanobacterium Microcystis aeruginosa Strain SPC777.</title>
        <authorList>
            <person name="Fiore M.F."/>
            <person name="Alvarenga D.O."/>
            <person name="Varani A.M."/>
            <person name="Hoff-Risseti C."/>
            <person name="Crespim E."/>
            <person name="Ramos R.T."/>
            <person name="Silva A."/>
            <person name="Schaker P.D."/>
            <person name="Heck K."/>
            <person name="Rigonato J."/>
            <person name="Schneider M.P."/>
        </authorList>
    </citation>
    <scope>NUCLEOTIDE SEQUENCE [LARGE SCALE GENOMIC DNA]</scope>
    <source>
        <strain evidence="9">SPC 777</strain>
    </source>
</reference>
<keyword evidence="8" id="KW-0328">Glycosyltransferase</keyword>
<feature type="transmembrane region" description="Helical" evidence="5">
    <location>
        <begin position="111"/>
        <end position="129"/>
    </location>
</feature>
<dbReference type="Proteomes" id="UP000014617">
    <property type="component" value="Unassembled WGS sequence"/>
</dbReference>
<evidence type="ECO:0000259" key="6">
    <source>
        <dbReference type="Pfam" id="PF00535"/>
    </source>
</evidence>
<dbReference type="GO" id="GO:0000271">
    <property type="term" value="P:polysaccharide biosynthetic process"/>
    <property type="evidence" value="ECO:0007669"/>
    <property type="project" value="InterPro"/>
</dbReference>
<feature type="transmembrane region" description="Helical" evidence="5">
    <location>
        <begin position="44"/>
        <end position="65"/>
    </location>
</feature>
<evidence type="ECO:0000313" key="8">
    <source>
        <dbReference type="EMBL" id="EPF21385.1"/>
    </source>
</evidence>
<comment type="subcellular location">
    <subcellularLocation>
        <location evidence="1">Membrane</location>
        <topology evidence="1">Multi-pass membrane protein</topology>
    </subcellularLocation>
</comment>
<dbReference type="InterPro" id="IPR050256">
    <property type="entry name" value="Glycosyltransferase_2"/>
</dbReference>
<evidence type="ECO:0000256" key="4">
    <source>
        <dbReference type="ARBA" id="ARBA00023136"/>
    </source>
</evidence>
<dbReference type="Pfam" id="PF00535">
    <property type="entry name" value="Glycos_transf_2"/>
    <property type="match status" value="1"/>
</dbReference>
<feature type="transmembrane region" description="Helical" evidence="5">
    <location>
        <begin position="12"/>
        <end position="32"/>
    </location>
</feature>
<evidence type="ECO:0000313" key="9">
    <source>
        <dbReference type="Proteomes" id="UP000014617"/>
    </source>
</evidence>
<dbReference type="PATRIC" id="fig|482300.6.peg.3155"/>
<name>S3J877_MICAE</name>
<comment type="caution">
    <text evidence="8">The sequence shown here is derived from an EMBL/GenBank/DDBJ whole genome shotgun (WGS) entry which is preliminary data.</text>
</comment>
<dbReference type="Gene3D" id="3.90.550.10">
    <property type="entry name" value="Spore Coat Polysaccharide Biosynthesis Protein SpsA, Chain A"/>
    <property type="match status" value="1"/>
</dbReference>
<keyword evidence="3 5" id="KW-1133">Transmembrane helix</keyword>
<evidence type="ECO:0000256" key="2">
    <source>
        <dbReference type="ARBA" id="ARBA00022692"/>
    </source>
</evidence>
<keyword evidence="8" id="KW-0808">Transferase</keyword>
<gene>
    <name evidence="8" type="ORF">MAESPC_02821</name>
</gene>
<dbReference type="CDD" id="cd04179">
    <property type="entry name" value="DPM_DPG-synthase_like"/>
    <property type="match status" value="1"/>
</dbReference>
<dbReference type="GO" id="GO:0016020">
    <property type="term" value="C:membrane"/>
    <property type="evidence" value="ECO:0007669"/>
    <property type="project" value="UniProtKB-SubCell"/>
</dbReference>
<dbReference type="EC" id="2.4.2.53" evidence="8"/>